<reference evidence="1 2" key="1">
    <citation type="submission" date="2020-09" db="EMBL/GenBank/DDBJ databases">
        <title>Flavimobilis rhizosphaerae sp. nov., isolated from rhizosphere soil of Spartina alterniflora.</title>
        <authorList>
            <person name="Hanqin C."/>
        </authorList>
    </citation>
    <scope>NUCLEOTIDE SEQUENCE [LARGE SCALE GENOMIC DNA]</scope>
    <source>
        <strain evidence="1 2">GY 10621</strain>
    </source>
</reference>
<protein>
    <recommendedName>
        <fullName evidence="3">Transcriptional regulator, AbiEi antitoxin, Type IV TA system</fullName>
    </recommendedName>
</protein>
<dbReference type="Proteomes" id="UP000642107">
    <property type="component" value="Unassembled WGS sequence"/>
</dbReference>
<dbReference type="EMBL" id="JACZDF010000001">
    <property type="protein sequence ID" value="MBD9697951.1"/>
    <property type="molecule type" value="Genomic_DNA"/>
</dbReference>
<gene>
    <name evidence="1" type="ORF">IGS67_00345</name>
</gene>
<name>A0ABR9DLD5_9MICO</name>
<accession>A0ABR9DLD5</accession>
<evidence type="ECO:0000313" key="1">
    <source>
        <dbReference type="EMBL" id="MBD9697951.1"/>
    </source>
</evidence>
<proteinExistence type="predicted"/>
<evidence type="ECO:0008006" key="3">
    <source>
        <dbReference type="Google" id="ProtNLM"/>
    </source>
</evidence>
<comment type="caution">
    <text evidence="1">The sequence shown here is derived from an EMBL/GenBank/DDBJ whole genome shotgun (WGS) entry which is preliminary data.</text>
</comment>
<keyword evidence="2" id="KW-1185">Reference proteome</keyword>
<organism evidence="1 2">
    <name type="scientific">Flavimobilis rhizosphaerae</name>
    <dbReference type="NCBI Taxonomy" id="2775421"/>
    <lineage>
        <taxon>Bacteria</taxon>
        <taxon>Bacillati</taxon>
        <taxon>Actinomycetota</taxon>
        <taxon>Actinomycetes</taxon>
        <taxon>Micrococcales</taxon>
        <taxon>Jonesiaceae</taxon>
        <taxon>Flavimobilis</taxon>
    </lineage>
</organism>
<evidence type="ECO:0000313" key="2">
    <source>
        <dbReference type="Proteomes" id="UP000642107"/>
    </source>
</evidence>
<dbReference type="RefSeq" id="WP_192276629.1">
    <property type="nucleotide sequence ID" value="NZ_JACZDF010000001.1"/>
</dbReference>
<sequence length="308" mass="33745">MLRDGSWVKARSGAYVSRMDLDDAAQRLAAERYARPTTFDHERARALAGISAVVARAQVRGVPETLVHQSAALVHGLDVWYIPAKTHVGRRGFPGRGTAPDLAVHTAAVHEDEIVTVNGARVTGVVRTALDIARFNPVRDGVVVLDRALRAGIPRAALDAAVRGLGSVPGSRRARVALEHADDGAESPWESWTRVRALAFGLPRPTTQLEIVTDIGVFYVDMAWPELRLVVEYDGQVKYDDLAGGDPARVVAAEKDREDAIRAQGWTFVRMTARQLSTPDLFEGRLRRAIAGHRPVPLAPRPELFLRR</sequence>